<evidence type="ECO:0000313" key="2">
    <source>
        <dbReference type="Proteomes" id="UP000781932"/>
    </source>
</evidence>
<accession>A0A9P6I0V8</accession>
<dbReference type="GeneID" id="62164175"/>
<dbReference type="OrthoDB" id="4793990at2759"/>
<proteinExistence type="predicted"/>
<keyword evidence="2" id="KW-1185">Reference proteome</keyword>
<protein>
    <submittedName>
        <fullName evidence="1">Uncharacterized protein</fullName>
    </submittedName>
</protein>
<dbReference type="AlphaFoldDB" id="A0A9P6I0V8"/>
<reference evidence="1" key="1">
    <citation type="submission" date="2020-03" db="EMBL/GenBank/DDBJ databases">
        <authorList>
            <person name="He L."/>
        </authorList>
    </citation>
    <scope>NUCLEOTIDE SEQUENCE</scope>
    <source>
        <strain evidence="1">CkLH20</strain>
    </source>
</reference>
<name>A0A9P6I0V8_9PEZI</name>
<dbReference type="RefSeq" id="XP_038743475.1">
    <property type="nucleotide sequence ID" value="XM_038891101.1"/>
</dbReference>
<dbReference type="Proteomes" id="UP000781932">
    <property type="component" value="Unassembled WGS sequence"/>
</dbReference>
<organism evidence="1 2">
    <name type="scientific">Colletotrichum karsti</name>
    <dbReference type="NCBI Taxonomy" id="1095194"/>
    <lineage>
        <taxon>Eukaryota</taxon>
        <taxon>Fungi</taxon>
        <taxon>Dikarya</taxon>
        <taxon>Ascomycota</taxon>
        <taxon>Pezizomycotina</taxon>
        <taxon>Sordariomycetes</taxon>
        <taxon>Hypocreomycetidae</taxon>
        <taxon>Glomerellales</taxon>
        <taxon>Glomerellaceae</taxon>
        <taxon>Colletotrichum</taxon>
        <taxon>Colletotrichum boninense species complex</taxon>
    </lineage>
</organism>
<reference evidence="1" key="2">
    <citation type="submission" date="2020-11" db="EMBL/GenBank/DDBJ databases">
        <title>Whole genome sequencing of Colletotrichum sp.</title>
        <authorList>
            <person name="Li H."/>
        </authorList>
    </citation>
    <scope>NUCLEOTIDE SEQUENCE</scope>
    <source>
        <strain evidence="1">CkLH20</strain>
    </source>
</reference>
<evidence type="ECO:0000313" key="1">
    <source>
        <dbReference type="EMBL" id="KAF9874014.1"/>
    </source>
</evidence>
<gene>
    <name evidence="1" type="ORF">CkaCkLH20_08386</name>
</gene>
<comment type="caution">
    <text evidence="1">The sequence shown here is derived from an EMBL/GenBank/DDBJ whole genome shotgun (WGS) entry which is preliminary data.</text>
</comment>
<sequence>MSLTGETKPTFLGNQSEPQLLERLLNLDIDFKPEVWRPQRKWDELDSEETEVENRLSRILGGLREPYNREAMLMDAARISRLGTLRDEKKERFFQDEIQPDIVAKANVILNSHEVWDEVNSLMRRAEEEDNLGLSPFSNGDSTEVLRLLQRFTSWQAPNLRFDRYVLKPETDGKAGYSIRGYLRDVLILLTMKCFWDRNQHLEWVPDIHPAAIRQAEDFASKVGKRAIQELNRALDTKLKKAKGTTKTRMFPQSPKERKKLARRFLSGLPKCKPTKVVDHAGSGHRSQYRKQVAYGRQVRFIVSHEDPRKEIKLSPLRALAKQYNLSIHTYKQLMAFMYSDDRQHLVSE</sequence>
<dbReference type="EMBL" id="JAATWM020000028">
    <property type="protein sequence ID" value="KAF9874014.1"/>
    <property type="molecule type" value="Genomic_DNA"/>
</dbReference>